<reference evidence="6 7" key="1">
    <citation type="submission" date="2019-02" db="EMBL/GenBank/DDBJ databases">
        <title>Deep-cultivation of Planctomycetes and their phenomic and genomic characterization uncovers novel biology.</title>
        <authorList>
            <person name="Wiegand S."/>
            <person name="Jogler M."/>
            <person name="Boedeker C."/>
            <person name="Pinto D."/>
            <person name="Vollmers J."/>
            <person name="Rivas-Marin E."/>
            <person name="Kohn T."/>
            <person name="Peeters S.H."/>
            <person name="Heuer A."/>
            <person name="Rast P."/>
            <person name="Oberbeckmann S."/>
            <person name="Bunk B."/>
            <person name="Jeske O."/>
            <person name="Meyerdierks A."/>
            <person name="Storesund J.E."/>
            <person name="Kallscheuer N."/>
            <person name="Luecker S."/>
            <person name="Lage O.M."/>
            <person name="Pohl T."/>
            <person name="Merkel B.J."/>
            <person name="Hornburger P."/>
            <person name="Mueller R.-W."/>
            <person name="Bruemmer F."/>
            <person name="Labrenz M."/>
            <person name="Spormann A.M."/>
            <person name="Op Den Camp H."/>
            <person name="Overmann J."/>
            <person name="Amann R."/>
            <person name="Jetten M.S.M."/>
            <person name="Mascher T."/>
            <person name="Medema M.H."/>
            <person name="Devos D.P."/>
            <person name="Kaster A.-K."/>
            <person name="Ovreas L."/>
            <person name="Rohde M."/>
            <person name="Galperin M.Y."/>
            <person name="Jogler C."/>
        </authorList>
    </citation>
    <scope>NUCLEOTIDE SEQUENCE [LARGE SCALE GENOMIC DNA]</scope>
    <source>
        <strain evidence="6 7">Pla100</strain>
    </source>
</reference>
<dbReference type="GO" id="GO:0006352">
    <property type="term" value="P:DNA-templated transcription initiation"/>
    <property type="evidence" value="ECO:0007669"/>
    <property type="project" value="InterPro"/>
</dbReference>
<evidence type="ECO:0000256" key="1">
    <source>
        <dbReference type="ARBA" id="ARBA00010641"/>
    </source>
</evidence>
<accession>A0A5C5ZGD3</accession>
<dbReference type="InterPro" id="IPR013249">
    <property type="entry name" value="RNA_pol_sigma70_r4_t2"/>
</dbReference>
<sequence>MAGQRVIQLTNKPDQLSSRDDEAPRFVRLFALHERQVRGFLFTLLPNRDAVDEVMQEVSVVLWKKFSELESDDGFLPWAFVVSKFEVLMYRRRLARDRFVFDEHLIGLLAAEHPIEDTKKPVQEILKTCLVQLSDADRTLVLSVYASGVKVVSIAERMGVSSNSLYKSLGRLRRKLQQCVEAKMRSLAT</sequence>
<dbReference type="SUPFAM" id="SSF88946">
    <property type="entry name" value="Sigma2 domain of RNA polymerase sigma factors"/>
    <property type="match status" value="1"/>
</dbReference>
<dbReference type="PROSITE" id="PS00622">
    <property type="entry name" value="HTH_LUXR_1"/>
    <property type="match status" value="1"/>
</dbReference>
<dbReference type="OrthoDB" id="6383365at2"/>
<proteinExistence type="inferred from homology"/>
<dbReference type="Proteomes" id="UP000316213">
    <property type="component" value="Unassembled WGS sequence"/>
</dbReference>
<dbReference type="InterPro" id="IPR039425">
    <property type="entry name" value="RNA_pol_sigma-70-like"/>
</dbReference>
<evidence type="ECO:0000313" key="7">
    <source>
        <dbReference type="Proteomes" id="UP000316213"/>
    </source>
</evidence>
<dbReference type="Pfam" id="PF04542">
    <property type="entry name" value="Sigma70_r2"/>
    <property type="match status" value="1"/>
</dbReference>
<comment type="similarity">
    <text evidence="1">Belongs to the sigma-70 factor family. ECF subfamily.</text>
</comment>
<dbReference type="SUPFAM" id="SSF88659">
    <property type="entry name" value="Sigma3 and sigma4 domains of RNA polymerase sigma factors"/>
    <property type="match status" value="1"/>
</dbReference>
<evidence type="ECO:0000256" key="2">
    <source>
        <dbReference type="ARBA" id="ARBA00023015"/>
    </source>
</evidence>
<comment type="caution">
    <text evidence="6">The sequence shown here is derived from an EMBL/GenBank/DDBJ whole genome shotgun (WGS) entry which is preliminary data.</text>
</comment>
<evidence type="ECO:0000313" key="6">
    <source>
        <dbReference type="EMBL" id="TWT86392.1"/>
    </source>
</evidence>
<evidence type="ECO:0000256" key="4">
    <source>
        <dbReference type="ARBA" id="ARBA00023163"/>
    </source>
</evidence>
<dbReference type="RefSeq" id="WP_146582700.1">
    <property type="nucleotide sequence ID" value="NZ_SJPM01000035.1"/>
</dbReference>
<keyword evidence="4" id="KW-0804">Transcription</keyword>
<name>A0A5C5ZGD3_9BACT</name>
<dbReference type="PANTHER" id="PTHR43133">
    <property type="entry name" value="RNA POLYMERASE ECF-TYPE SIGMA FACTO"/>
    <property type="match status" value="1"/>
</dbReference>
<dbReference type="InterPro" id="IPR000792">
    <property type="entry name" value="Tscrpt_reg_LuxR_C"/>
</dbReference>
<dbReference type="EMBL" id="SJPM01000035">
    <property type="protein sequence ID" value="TWT86392.1"/>
    <property type="molecule type" value="Genomic_DNA"/>
</dbReference>
<dbReference type="GO" id="GO:0016987">
    <property type="term" value="F:sigma factor activity"/>
    <property type="evidence" value="ECO:0007669"/>
    <property type="project" value="UniProtKB-KW"/>
</dbReference>
<dbReference type="InterPro" id="IPR013325">
    <property type="entry name" value="RNA_pol_sigma_r2"/>
</dbReference>
<dbReference type="NCBIfam" id="TIGR02937">
    <property type="entry name" value="sigma70-ECF"/>
    <property type="match status" value="1"/>
</dbReference>
<organism evidence="6 7">
    <name type="scientific">Neorhodopirellula pilleata</name>
    <dbReference type="NCBI Taxonomy" id="2714738"/>
    <lineage>
        <taxon>Bacteria</taxon>
        <taxon>Pseudomonadati</taxon>
        <taxon>Planctomycetota</taxon>
        <taxon>Planctomycetia</taxon>
        <taxon>Pirellulales</taxon>
        <taxon>Pirellulaceae</taxon>
        <taxon>Neorhodopirellula</taxon>
    </lineage>
</organism>
<protein>
    <submittedName>
        <fullName evidence="6">RNA polymerase factor sigma-70</fullName>
    </submittedName>
</protein>
<dbReference type="InterPro" id="IPR007627">
    <property type="entry name" value="RNA_pol_sigma70_r2"/>
</dbReference>
<dbReference type="Gene3D" id="1.10.10.10">
    <property type="entry name" value="Winged helix-like DNA-binding domain superfamily/Winged helix DNA-binding domain"/>
    <property type="match status" value="1"/>
</dbReference>
<dbReference type="GO" id="GO:0003677">
    <property type="term" value="F:DNA binding"/>
    <property type="evidence" value="ECO:0007669"/>
    <property type="project" value="InterPro"/>
</dbReference>
<dbReference type="InterPro" id="IPR013324">
    <property type="entry name" value="RNA_pol_sigma_r3/r4-like"/>
</dbReference>
<evidence type="ECO:0000256" key="3">
    <source>
        <dbReference type="ARBA" id="ARBA00023082"/>
    </source>
</evidence>
<dbReference type="NCBIfam" id="TIGR02989">
    <property type="entry name" value="Sig-70_gvs1"/>
    <property type="match status" value="1"/>
</dbReference>
<dbReference type="InterPro" id="IPR014284">
    <property type="entry name" value="RNA_pol_sigma-70_dom"/>
</dbReference>
<dbReference type="InterPro" id="IPR014331">
    <property type="entry name" value="RNA_pol_sigma70_ECF_RHOBA"/>
</dbReference>
<dbReference type="Pfam" id="PF08281">
    <property type="entry name" value="Sigma70_r4_2"/>
    <property type="match status" value="1"/>
</dbReference>
<gene>
    <name evidence="6" type="ORF">Pla100_60990</name>
</gene>
<dbReference type="PANTHER" id="PTHR43133:SF51">
    <property type="entry name" value="RNA POLYMERASE SIGMA FACTOR"/>
    <property type="match status" value="1"/>
</dbReference>
<evidence type="ECO:0000259" key="5">
    <source>
        <dbReference type="PROSITE" id="PS00622"/>
    </source>
</evidence>
<dbReference type="InterPro" id="IPR036388">
    <property type="entry name" value="WH-like_DNA-bd_sf"/>
</dbReference>
<keyword evidence="7" id="KW-1185">Reference proteome</keyword>
<dbReference type="Gene3D" id="1.10.1740.10">
    <property type="match status" value="1"/>
</dbReference>
<keyword evidence="3" id="KW-0731">Sigma factor</keyword>
<keyword evidence="2" id="KW-0805">Transcription regulation</keyword>
<feature type="domain" description="HTH luxR-type" evidence="5">
    <location>
        <begin position="148"/>
        <end position="175"/>
    </location>
</feature>
<dbReference type="AlphaFoldDB" id="A0A5C5ZGD3"/>